<dbReference type="SUPFAM" id="SSF109993">
    <property type="entry name" value="VPS9 domain"/>
    <property type="match status" value="1"/>
</dbReference>
<dbReference type="GO" id="GO:0005886">
    <property type="term" value="C:plasma membrane"/>
    <property type="evidence" value="ECO:0007669"/>
    <property type="project" value="TreeGrafter"/>
</dbReference>
<dbReference type="PRINTS" id="PR01415">
    <property type="entry name" value="ANKYRIN"/>
</dbReference>
<dbReference type="InterPro" id="IPR036770">
    <property type="entry name" value="Ankyrin_rpt-contain_sf"/>
</dbReference>
<proteinExistence type="predicted"/>
<dbReference type="GO" id="GO:0030133">
    <property type="term" value="C:transport vesicle"/>
    <property type="evidence" value="ECO:0007669"/>
    <property type="project" value="TreeGrafter"/>
</dbReference>
<dbReference type="Gene3D" id="1.20.1050.80">
    <property type="entry name" value="VPS9 domain"/>
    <property type="match status" value="1"/>
</dbReference>
<dbReference type="InterPro" id="IPR051248">
    <property type="entry name" value="UPF0507/Ank_repeat_27"/>
</dbReference>
<dbReference type="PROSITE" id="PS51205">
    <property type="entry name" value="VPS9"/>
    <property type="match status" value="1"/>
</dbReference>
<gene>
    <name evidence="3" type="ORF">HCN44_008003</name>
</gene>
<dbReference type="OrthoDB" id="411646at2759"/>
<dbReference type="GO" id="GO:0097422">
    <property type="term" value="C:tubular endosome"/>
    <property type="evidence" value="ECO:0007669"/>
    <property type="project" value="TreeGrafter"/>
</dbReference>
<dbReference type="PANTHER" id="PTHR24170:SF2">
    <property type="entry name" value="ANKYRIN REPEAT DOMAIN-CONTAINING PROTEIN 27"/>
    <property type="match status" value="1"/>
</dbReference>
<protein>
    <recommendedName>
        <fullName evidence="2">VPS9 domain-containing protein</fullName>
    </recommendedName>
</protein>
<dbReference type="GO" id="GO:0000149">
    <property type="term" value="F:SNARE binding"/>
    <property type="evidence" value="ECO:0007669"/>
    <property type="project" value="TreeGrafter"/>
</dbReference>
<dbReference type="Pfam" id="PF02204">
    <property type="entry name" value="VPS9"/>
    <property type="match status" value="1"/>
</dbReference>
<dbReference type="GO" id="GO:0048812">
    <property type="term" value="P:neuron projection morphogenesis"/>
    <property type="evidence" value="ECO:0007669"/>
    <property type="project" value="TreeGrafter"/>
</dbReference>
<dbReference type="InterPro" id="IPR002110">
    <property type="entry name" value="Ankyrin_rpt"/>
</dbReference>
<organism evidence="3 4">
    <name type="scientific">Aphidius gifuensis</name>
    <name type="common">Parasitoid wasp</name>
    <dbReference type="NCBI Taxonomy" id="684658"/>
    <lineage>
        <taxon>Eukaryota</taxon>
        <taxon>Metazoa</taxon>
        <taxon>Ecdysozoa</taxon>
        <taxon>Arthropoda</taxon>
        <taxon>Hexapoda</taxon>
        <taxon>Insecta</taxon>
        <taxon>Pterygota</taxon>
        <taxon>Neoptera</taxon>
        <taxon>Endopterygota</taxon>
        <taxon>Hymenoptera</taxon>
        <taxon>Apocrita</taxon>
        <taxon>Ichneumonoidea</taxon>
        <taxon>Braconidae</taxon>
        <taxon>Aphidiinae</taxon>
        <taxon>Aphidius</taxon>
    </lineage>
</organism>
<name>A0A835CNA7_APHGI</name>
<dbReference type="EMBL" id="JACMRX010000005">
    <property type="protein sequence ID" value="KAF7989329.1"/>
    <property type="molecule type" value="Genomic_DNA"/>
</dbReference>
<evidence type="ECO:0000259" key="2">
    <source>
        <dbReference type="PROSITE" id="PS51205"/>
    </source>
</evidence>
<dbReference type="SMART" id="SM00248">
    <property type="entry name" value="ANK"/>
    <property type="match status" value="7"/>
</dbReference>
<dbReference type="PANTHER" id="PTHR24170">
    <property type="entry name" value="ANKYRIN REPEAT DOMAIN-CONTAINING PROTEIN 27"/>
    <property type="match status" value="1"/>
</dbReference>
<dbReference type="InterPro" id="IPR003123">
    <property type="entry name" value="VPS9"/>
</dbReference>
<dbReference type="GO" id="GO:0005769">
    <property type="term" value="C:early endosome"/>
    <property type="evidence" value="ECO:0007669"/>
    <property type="project" value="TreeGrafter"/>
</dbReference>
<dbReference type="GO" id="GO:0043005">
    <property type="term" value="C:neuron projection"/>
    <property type="evidence" value="ECO:0007669"/>
    <property type="project" value="TreeGrafter"/>
</dbReference>
<evidence type="ECO:0000313" key="4">
    <source>
        <dbReference type="Proteomes" id="UP000639338"/>
    </source>
</evidence>
<dbReference type="SUPFAM" id="SSF48403">
    <property type="entry name" value="Ankyrin repeat"/>
    <property type="match status" value="2"/>
</dbReference>
<feature type="repeat" description="ANK" evidence="1">
    <location>
        <begin position="537"/>
        <end position="569"/>
    </location>
</feature>
<dbReference type="Pfam" id="PF12796">
    <property type="entry name" value="Ank_2"/>
    <property type="match status" value="3"/>
</dbReference>
<dbReference type="PROSITE" id="PS50088">
    <property type="entry name" value="ANK_REPEAT"/>
    <property type="match status" value="6"/>
</dbReference>
<dbReference type="GO" id="GO:0045022">
    <property type="term" value="P:early endosome to late endosome transport"/>
    <property type="evidence" value="ECO:0007669"/>
    <property type="project" value="TreeGrafter"/>
</dbReference>
<dbReference type="PROSITE" id="PS50297">
    <property type="entry name" value="ANK_REP_REGION"/>
    <property type="match status" value="6"/>
</dbReference>
<feature type="repeat" description="ANK" evidence="1">
    <location>
        <begin position="700"/>
        <end position="732"/>
    </location>
</feature>
<accession>A0A835CNA7</accession>
<keyword evidence="1" id="KW-0040">ANK repeat</keyword>
<dbReference type="GO" id="GO:0005085">
    <property type="term" value="F:guanyl-nucleotide exchange factor activity"/>
    <property type="evidence" value="ECO:0007669"/>
    <property type="project" value="TreeGrafter"/>
</dbReference>
<sequence length="833" mass="95593">MNANYDENLLDNYYLQSLCRDYTELFNTAVEKSCIICIPRRDSWITELIDENNIKCHILILDNFDDKSCYYLTLDGHNVQLKNGLLTIDIYNEKNTVKLLFEEIFYNNKNKYTVWCIERPLVNDNMYLENDLPPTVKTLSDCEKFIFSQLNNKKIFNELNNHINSFIIKNNKIENLNSTIQCKLIKNLYKECLNKILNDVNINKKSNDNLHYQHVIKISIECHVLYELRNQLKNIISINTSDNDSHLNKIIKNIQDLELDDLNIENNAQINDKIHRSKIELSRINSFITILGKIGCLKRAINYISKDNNKFNNDSLLPILIFIIIKTGLTNWNFQLEILKHYNFSNDHDNNSETSFLITTLEASIEYIKTKLSIINNNKFLKLQTSLTDKLFTNTKNNNNNRNLLFNYEKLCHPLCRCEKCKINYSSVINIKDEKGRTPLHIACYCGDIKLINYLIVNNALINEPDNNCQTPIHYATMRGHQNVLLLLLLHDGCNINIVDNSGFNLLHFAAYYCHDVCLKTILCYDKNININSQNNAGDTALHIASKLGYKAIVNTLVECGADRDIKNKRGQTPLTIAHNKIIIKIINSNNNTVDKINLNCKLIKGNCKKLNNEIKPKIVDNKIDKLMRSINDGDVRLACYYLGLEGACTRPRKTSVDLILCHPLCRCNNCHDIDETIFDDDSVGGPDKSTLNLNVTNLRGETCLHLACLNGLDDLIEILIDAGADVNAMTIIEKRTALHIACYHGKIKIVKLLLNCQTININSADYLGDTALHIAAKNGFIKIVELILRHDVDIYLRNCNGLTAMEQVHDIIREYKFSSQTFIDILNILKNH</sequence>
<dbReference type="Gene3D" id="1.25.40.20">
    <property type="entry name" value="Ankyrin repeat-containing domain"/>
    <property type="match status" value="2"/>
</dbReference>
<dbReference type="GO" id="GO:0005770">
    <property type="term" value="C:late endosome"/>
    <property type="evidence" value="ECO:0007669"/>
    <property type="project" value="TreeGrafter"/>
</dbReference>
<reference evidence="3 4" key="1">
    <citation type="submission" date="2020-08" db="EMBL/GenBank/DDBJ databases">
        <title>Aphidius gifuensis genome sequencing and assembly.</title>
        <authorList>
            <person name="Du Z."/>
        </authorList>
    </citation>
    <scope>NUCLEOTIDE SEQUENCE [LARGE SCALE GENOMIC DNA]</scope>
    <source>
        <strain evidence="3">YNYX2018</strain>
        <tissue evidence="3">Adults</tissue>
    </source>
</reference>
<keyword evidence="4" id="KW-1185">Reference proteome</keyword>
<feature type="repeat" description="ANK" evidence="1">
    <location>
        <begin position="468"/>
        <end position="501"/>
    </location>
</feature>
<comment type="caution">
    <text evidence="3">The sequence shown here is derived from an EMBL/GenBank/DDBJ whole genome shotgun (WGS) entry which is preliminary data.</text>
</comment>
<dbReference type="InterPro" id="IPR037191">
    <property type="entry name" value="VPS9_dom_sf"/>
</dbReference>
<feature type="repeat" description="ANK" evidence="1">
    <location>
        <begin position="435"/>
        <end position="467"/>
    </location>
</feature>
<feature type="repeat" description="ANK" evidence="1">
    <location>
        <begin position="768"/>
        <end position="800"/>
    </location>
</feature>
<evidence type="ECO:0000313" key="3">
    <source>
        <dbReference type="EMBL" id="KAF7989329.1"/>
    </source>
</evidence>
<feature type="repeat" description="ANK" evidence="1">
    <location>
        <begin position="734"/>
        <end position="756"/>
    </location>
</feature>
<dbReference type="AlphaFoldDB" id="A0A835CNA7"/>
<dbReference type="Proteomes" id="UP000639338">
    <property type="component" value="Unassembled WGS sequence"/>
</dbReference>
<evidence type="ECO:0000256" key="1">
    <source>
        <dbReference type="PROSITE-ProRule" id="PRU00023"/>
    </source>
</evidence>
<feature type="domain" description="VPS9" evidence="2">
    <location>
        <begin position="241"/>
        <end position="377"/>
    </location>
</feature>